<dbReference type="InterPro" id="IPR009057">
    <property type="entry name" value="Homeodomain-like_sf"/>
</dbReference>
<keyword evidence="2" id="KW-1185">Reference proteome</keyword>
<dbReference type="SUPFAM" id="SSF46689">
    <property type="entry name" value="Homeodomain-like"/>
    <property type="match status" value="1"/>
</dbReference>
<accession>A0ABR8AQ58</accession>
<evidence type="ECO:0000313" key="2">
    <source>
        <dbReference type="Proteomes" id="UP000658514"/>
    </source>
</evidence>
<dbReference type="Gene3D" id="1.10.10.10">
    <property type="entry name" value="Winged helix-like DNA-binding domain superfamily/Winged helix DNA-binding domain"/>
    <property type="match status" value="1"/>
</dbReference>
<proteinExistence type="predicted"/>
<gene>
    <name evidence="1" type="ORF">H6G24_36075</name>
</gene>
<name>A0ABR8AQ58_9CYAN</name>
<dbReference type="EMBL" id="JACJQH010000115">
    <property type="protein sequence ID" value="MBD2200801.1"/>
    <property type="molecule type" value="Genomic_DNA"/>
</dbReference>
<organism evidence="1 2">
    <name type="scientific">Calothrix parietina FACHB-288</name>
    <dbReference type="NCBI Taxonomy" id="2692896"/>
    <lineage>
        <taxon>Bacteria</taxon>
        <taxon>Bacillati</taxon>
        <taxon>Cyanobacteriota</taxon>
        <taxon>Cyanophyceae</taxon>
        <taxon>Nostocales</taxon>
        <taxon>Calotrichaceae</taxon>
        <taxon>Calothrix</taxon>
    </lineage>
</organism>
<protein>
    <submittedName>
        <fullName evidence="1">DUF433 domain-containing protein</fullName>
    </submittedName>
</protein>
<dbReference type="RefSeq" id="WP_190543264.1">
    <property type="nucleotide sequence ID" value="NZ_CAWPNO010000019.1"/>
</dbReference>
<reference evidence="1 2" key="1">
    <citation type="journal article" date="2020" name="ISME J.">
        <title>Comparative genomics reveals insights into cyanobacterial evolution and habitat adaptation.</title>
        <authorList>
            <person name="Chen M.Y."/>
            <person name="Teng W.K."/>
            <person name="Zhao L."/>
            <person name="Hu C.X."/>
            <person name="Zhou Y.K."/>
            <person name="Han B.P."/>
            <person name="Song L.R."/>
            <person name="Shu W.S."/>
        </authorList>
    </citation>
    <scope>NUCLEOTIDE SEQUENCE [LARGE SCALE GENOMIC DNA]</scope>
    <source>
        <strain evidence="1 2">FACHB-288</strain>
    </source>
</reference>
<dbReference type="Pfam" id="PF04255">
    <property type="entry name" value="DUF433"/>
    <property type="match status" value="1"/>
</dbReference>
<dbReference type="InterPro" id="IPR007367">
    <property type="entry name" value="DUF433"/>
</dbReference>
<dbReference type="InterPro" id="IPR036388">
    <property type="entry name" value="WH-like_DNA-bd_sf"/>
</dbReference>
<comment type="caution">
    <text evidence="1">The sequence shown here is derived from an EMBL/GenBank/DDBJ whole genome shotgun (WGS) entry which is preliminary data.</text>
</comment>
<sequence>MLLEDYFDFQRPDDIRLKGTRVGIETILYEFIHRSRTPEEIAESYPSLTLEQVYATILYYLHNKEAVSAYMTDWLEWSHKMQEEQRRNPPPVVAKLIKFKAEREAMKKADDSQLYS</sequence>
<dbReference type="Proteomes" id="UP000658514">
    <property type="component" value="Unassembled WGS sequence"/>
</dbReference>
<evidence type="ECO:0000313" key="1">
    <source>
        <dbReference type="EMBL" id="MBD2200801.1"/>
    </source>
</evidence>